<feature type="compositionally biased region" description="Polar residues" evidence="3">
    <location>
        <begin position="685"/>
        <end position="699"/>
    </location>
</feature>
<feature type="compositionally biased region" description="Basic and acidic residues" evidence="3">
    <location>
        <begin position="384"/>
        <end position="393"/>
    </location>
</feature>
<feature type="region of interest" description="Disordered" evidence="3">
    <location>
        <begin position="320"/>
        <end position="440"/>
    </location>
</feature>
<feature type="compositionally biased region" description="Basic and acidic residues" evidence="3">
    <location>
        <begin position="427"/>
        <end position="440"/>
    </location>
</feature>
<feature type="region of interest" description="Disordered" evidence="3">
    <location>
        <begin position="732"/>
        <end position="794"/>
    </location>
</feature>
<dbReference type="GO" id="GO:0005634">
    <property type="term" value="C:nucleus"/>
    <property type="evidence" value="ECO:0007669"/>
    <property type="project" value="InterPro"/>
</dbReference>
<feature type="compositionally biased region" description="Low complexity" evidence="3">
    <location>
        <begin position="361"/>
        <end position="371"/>
    </location>
</feature>
<evidence type="ECO:0000259" key="4">
    <source>
        <dbReference type="Pfam" id="PF07557"/>
    </source>
</evidence>
<feature type="compositionally biased region" description="Basic and acidic residues" evidence="3">
    <location>
        <begin position="348"/>
        <end position="360"/>
    </location>
</feature>
<dbReference type="GO" id="GO:0045132">
    <property type="term" value="P:meiotic chromosome segregation"/>
    <property type="evidence" value="ECO:0007669"/>
    <property type="project" value="InterPro"/>
</dbReference>
<gene>
    <name evidence="5" type="ORF">PV327_006263</name>
</gene>
<feature type="domain" description="Shugoshin C-terminal" evidence="4">
    <location>
        <begin position="771"/>
        <end position="793"/>
    </location>
</feature>
<protein>
    <recommendedName>
        <fullName evidence="4">Shugoshin C-terminal domain-containing protein</fullName>
    </recommendedName>
</protein>
<proteinExistence type="inferred from homology"/>
<feature type="compositionally biased region" description="Low complexity" evidence="3">
    <location>
        <begin position="125"/>
        <end position="139"/>
    </location>
</feature>
<feature type="compositionally biased region" description="Polar residues" evidence="3">
    <location>
        <begin position="417"/>
        <end position="426"/>
    </location>
</feature>
<feature type="compositionally biased region" description="Low complexity" evidence="3">
    <location>
        <begin position="276"/>
        <end position="290"/>
    </location>
</feature>
<feature type="compositionally biased region" description="Acidic residues" evidence="3">
    <location>
        <begin position="481"/>
        <end position="495"/>
    </location>
</feature>
<evidence type="ECO:0000256" key="3">
    <source>
        <dbReference type="SAM" id="MobiDB-lite"/>
    </source>
</evidence>
<reference evidence="5" key="1">
    <citation type="journal article" date="2023" name="bioRxiv">
        <title>Scaffold-level genome assemblies of two parasitoid biocontrol wasps reveal the parthenogenesis mechanism and an associated novel virus.</title>
        <authorList>
            <person name="Inwood S."/>
            <person name="Skelly J."/>
            <person name="Guhlin J."/>
            <person name="Harrop T."/>
            <person name="Goldson S."/>
            <person name="Dearden P."/>
        </authorList>
    </citation>
    <scope>NUCLEOTIDE SEQUENCE</scope>
    <source>
        <strain evidence="5">Lincoln</strain>
        <tissue evidence="5">Whole body</tissue>
    </source>
</reference>
<evidence type="ECO:0000256" key="2">
    <source>
        <dbReference type="ARBA" id="ARBA00022829"/>
    </source>
</evidence>
<feature type="compositionally biased region" description="Low complexity" evidence="3">
    <location>
        <begin position="254"/>
        <end position="264"/>
    </location>
</feature>
<feature type="region of interest" description="Disordered" evidence="3">
    <location>
        <begin position="240"/>
        <end position="292"/>
    </location>
</feature>
<dbReference type="Pfam" id="PF07557">
    <property type="entry name" value="Shugoshin_C"/>
    <property type="match status" value="1"/>
</dbReference>
<organism evidence="5 6">
    <name type="scientific">Microctonus hyperodae</name>
    <name type="common">Parasitoid wasp</name>
    <dbReference type="NCBI Taxonomy" id="165561"/>
    <lineage>
        <taxon>Eukaryota</taxon>
        <taxon>Metazoa</taxon>
        <taxon>Ecdysozoa</taxon>
        <taxon>Arthropoda</taxon>
        <taxon>Hexapoda</taxon>
        <taxon>Insecta</taxon>
        <taxon>Pterygota</taxon>
        <taxon>Neoptera</taxon>
        <taxon>Endopterygota</taxon>
        <taxon>Hymenoptera</taxon>
        <taxon>Apocrita</taxon>
        <taxon>Ichneumonoidea</taxon>
        <taxon>Braconidae</taxon>
        <taxon>Euphorinae</taxon>
        <taxon>Microctonus</taxon>
    </lineage>
</organism>
<accession>A0AA39KI19</accession>
<feature type="region of interest" description="Disordered" evidence="3">
    <location>
        <begin position="1"/>
        <end position="27"/>
    </location>
</feature>
<feature type="region of interest" description="Disordered" evidence="3">
    <location>
        <begin position="478"/>
        <end position="516"/>
    </location>
</feature>
<dbReference type="Proteomes" id="UP001168972">
    <property type="component" value="Unassembled WGS sequence"/>
</dbReference>
<keyword evidence="2" id="KW-0159">Chromosome partition</keyword>
<comment type="caution">
    <text evidence="5">The sequence shown here is derived from an EMBL/GenBank/DDBJ whole genome shotgun (WGS) entry which is preliminary data.</text>
</comment>
<dbReference type="AlphaFoldDB" id="A0AA39KI19"/>
<evidence type="ECO:0000256" key="1">
    <source>
        <dbReference type="ARBA" id="ARBA00010845"/>
    </source>
</evidence>
<comment type="similarity">
    <text evidence="1">Belongs to the shugoshin family.</text>
</comment>
<evidence type="ECO:0000313" key="6">
    <source>
        <dbReference type="Proteomes" id="UP001168972"/>
    </source>
</evidence>
<keyword evidence="6" id="KW-1185">Reference proteome</keyword>
<reference evidence="5" key="2">
    <citation type="submission" date="2023-03" db="EMBL/GenBank/DDBJ databases">
        <authorList>
            <person name="Inwood S.N."/>
            <person name="Skelly J.G."/>
            <person name="Guhlin J."/>
            <person name="Harrop T.W.R."/>
            <person name="Goldson S.G."/>
            <person name="Dearden P.K."/>
        </authorList>
    </citation>
    <scope>NUCLEOTIDE SEQUENCE</scope>
    <source>
        <strain evidence="5">Lincoln</strain>
        <tissue evidence="5">Whole body</tissue>
    </source>
</reference>
<feature type="compositionally biased region" description="Basic residues" evidence="3">
    <location>
        <begin position="1"/>
        <end position="12"/>
    </location>
</feature>
<feature type="region of interest" description="Disordered" evidence="3">
    <location>
        <begin position="125"/>
        <end position="157"/>
    </location>
</feature>
<name>A0AA39KI19_MICHY</name>
<dbReference type="EMBL" id="JAQQBR010001833">
    <property type="protein sequence ID" value="KAK0162489.1"/>
    <property type="molecule type" value="Genomic_DNA"/>
</dbReference>
<evidence type="ECO:0000313" key="5">
    <source>
        <dbReference type="EMBL" id="KAK0162489.1"/>
    </source>
</evidence>
<dbReference type="InterPro" id="IPR011515">
    <property type="entry name" value="Shugoshin_C"/>
</dbReference>
<sequence length="794" mass="89909">MPSVSNRRRVKRPTVLAKKSQHKTKSYNKNSRNLWYEKFKATKANNNALARALSKEKQESQYLFSQNIELTSQLQDMGVLVNNRNETISGILKKSTEALKLLVQVTNCVTNTIVACQAVVGKPQSLNSRSSLSSNLTNSARRESTRYSTGKSPARGVVQPMVSGHTITKPVINLSRINMPRIRAEPNLSIIDESIDDGSTLERTLINHTPHRIPVNQLNRITNGSVHKLLPERIRLTSSRLSEENEQLSNNQTRQSSNRLSHSNRNSRRVSRKSDQQQSSLNESSLLNDDVQSTIKSPRVALQDVSRLLQNSHSINIRTLMASDETSNGQENENKRNTIAINDNIINNERENDKINEKDSSSASSESIMSSPTYNFDPRKKKLKEISNNKVDDPLEGPSWLYNSPSQIVHSPKPNELCNNLESTKSSNEKNFDNENISKSRWSERQSLKLNLTNKTNHDSPSSIIGWAKTYSDYTLKNIENGDDDDDDGDDDNDESHDKNTDNNENITENDEDDSDKCENLSNIIASFNLRKKRNEAFVNDRLRQSKENVIRQRGTSEINDDDFTMIFDNNMKHESHNMNFDINELNLPVLEQPLINPIEIEPEPEITTTIKIITQARHRMPSMACDNIDTSLMESNTTVLIPNIRDSSIQSDFDISNNEINNDDNDSTDTSIYNGINTRKRTRGIQNRIESSSDSEPSITPEKMSRVRRKNIRKKDPSAAKVVLEKLKDNDCTKSNNSKISINNSSFNSVQSDAHSDSEGSNASNIMLSGRPRRQKAPINLKEPKLRTKLRRL</sequence>
<feature type="compositionally biased region" description="Low complexity" evidence="3">
    <location>
        <begin position="735"/>
        <end position="750"/>
    </location>
</feature>
<feature type="region of interest" description="Disordered" evidence="3">
    <location>
        <begin position="684"/>
        <end position="720"/>
    </location>
</feature>
<dbReference type="GO" id="GO:0000775">
    <property type="term" value="C:chromosome, centromeric region"/>
    <property type="evidence" value="ECO:0007669"/>
    <property type="project" value="InterPro"/>
</dbReference>